<proteinExistence type="predicted"/>
<evidence type="ECO:0000313" key="2">
    <source>
        <dbReference type="Proteomes" id="UP000437017"/>
    </source>
</evidence>
<sequence length="263" mass="29991">MNGRMSGERKELREKTLPFPTWDQIRGVFSKNESDARTVCGPYPLGYKFKAKLEVLTELLTFSQSLWLKPLLLQTPGRGGSMQEYFDFLEFLQFQEKQILSQGKGNPFPLSVRMGVFKVPSEESIFQNLCEQLKFGFVGKLGWTHKTLSRDSLSINQLNISRCETLTQINFSLGEEMDRGKITNKSIKETEGSLIYTFNNSPTKVEEICYVSKDTYSKEHSYTLKLGRDSVQHLVSIPCVLPFRENWGLPEHLKTVVGTQAVA</sequence>
<dbReference type="OrthoDB" id="10657981at2759"/>
<organism evidence="1 2">
    <name type="scientific">Balaenoptera physalus</name>
    <name type="common">Fin whale</name>
    <name type="synonym">Balaena physalus</name>
    <dbReference type="NCBI Taxonomy" id="9770"/>
    <lineage>
        <taxon>Eukaryota</taxon>
        <taxon>Metazoa</taxon>
        <taxon>Chordata</taxon>
        <taxon>Craniata</taxon>
        <taxon>Vertebrata</taxon>
        <taxon>Euteleostomi</taxon>
        <taxon>Mammalia</taxon>
        <taxon>Eutheria</taxon>
        <taxon>Laurasiatheria</taxon>
        <taxon>Artiodactyla</taxon>
        <taxon>Whippomorpha</taxon>
        <taxon>Cetacea</taxon>
        <taxon>Mysticeti</taxon>
        <taxon>Balaenopteridae</taxon>
        <taxon>Balaenoptera</taxon>
    </lineage>
</organism>
<keyword evidence="2" id="KW-1185">Reference proteome</keyword>
<evidence type="ECO:0000313" key="1">
    <source>
        <dbReference type="EMBL" id="KAB0402979.1"/>
    </source>
</evidence>
<dbReference type="Proteomes" id="UP000437017">
    <property type="component" value="Unassembled WGS sequence"/>
</dbReference>
<reference evidence="1 2" key="1">
    <citation type="journal article" date="2019" name="PLoS ONE">
        <title>Genomic analyses reveal an absence of contemporary introgressive admixture between fin whales and blue whales, despite known hybrids.</title>
        <authorList>
            <person name="Westbury M.V."/>
            <person name="Petersen B."/>
            <person name="Lorenzen E.D."/>
        </authorList>
    </citation>
    <scope>NUCLEOTIDE SEQUENCE [LARGE SCALE GENOMIC DNA]</scope>
    <source>
        <strain evidence="1">FinWhale-01</strain>
    </source>
</reference>
<dbReference type="EMBL" id="SGJD01000899">
    <property type="protein sequence ID" value="KAB0402979.1"/>
    <property type="molecule type" value="Genomic_DNA"/>
</dbReference>
<name>A0A6A1Q839_BALPH</name>
<gene>
    <name evidence="1" type="ORF">E2I00_007351</name>
</gene>
<accession>A0A6A1Q839</accession>
<comment type="caution">
    <text evidence="1">The sequence shown here is derived from an EMBL/GenBank/DDBJ whole genome shotgun (WGS) entry which is preliminary data.</text>
</comment>
<protein>
    <submittedName>
        <fullName evidence="1">Uncharacterized protein</fullName>
    </submittedName>
</protein>
<dbReference type="AlphaFoldDB" id="A0A6A1Q839"/>